<feature type="domain" description="Radical SAM core" evidence="6">
    <location>
        <begin position="150"/>
        <end position="263"/>
    </location>
</feature>
<sequence>MVIMKETKTFKKELYDRQNELIVYGASVYGELAYYALQKIGIMPSYFCDQAINQDQYFGVNVIRPEEMVNHKNAAVIIASSDYFHEIRRQLKAIGCQNLYDMENLLNVELDIGKLSARAADFYDKKQDYIDIIQSSDEDGELNFPRVQFVVTSGCSLKCRDCISLMQYYEKPQNTDLEKYKKGFSRLLECVTNIFDFRILGGEPFVHREMYKVIEWFHDEDKIKRISVFTNGTIIPPEPAIEQLKKEKVRVHISDYGFNRDKIQELVDILKENGITYYVQPYDFWQDAGNLLKRNYSDHKKKELFKKCYERECFSYFNGRLYHCPRSAHGINLGAMPDSKTEYVDLMDESIGNEEIKRQLKFQRERDFIEACDYCDGADSHRLKIEPAIQIDHVRSIDK</sequence>
<dbReference type="PANTHER" id="PTHR11228">
    <property type="entry name" value="RADICAL SAM DOMAIN PROTEIN"/>
    <property type="match status" value="1"/>
</dbReference>
<dbReference type="Gene3D" id="3.20.20.70">
    <property type="entry name" value="Aldolase class I"/>
    <property type="match status" value="1"/>
</dbReference>
<keyword evidence="5" id="KW-1133">Transmembrane helix</keyword>
<evidence type="ECO:0000256" key="3">
    <source>
        <dbReference type="ARBA" id="ARBA00023004"/>
    </source>
</evidence>
<name>A0A9X5H657_9FIRM</name>
<dbReference type="GO" id="GO:0051536">
    <property type="term" value="F:iron-sulfur cluster binding"/>
    <property type="evidence" value="ECO:0007669"/>
    <property type="project" value="UniProtKB-KW"/>
</dbReference>
<dbReference type="Gene3D" id="3.40.50.720">
    <property type="entry name" value="NAD(P)-binding Rossmann-like Domain"/>
    <property type="match status" value="1"/>
</dbReference>
<reference evidence="7 8" key="1">
    <citation type="submission" date="2019-07" db="EMBL/GenBank/DDBJ databases">
        <title>Draft genome sequences of 15 bacterial species constituting the stable defined intestinal microbiota of the GM15 gnotobiotic mouse model.</title>
        <authorList>
            <person name="Elie C."/>
            <person name="Mathieu A."/>
            <person name="Saliou A."/>
            <person name="Darnaud M."/>
            <person name="Leulier F."/>
            <person name="Tamellini A."/>
        </authorList>
    </citation>
    <scope>NUCLEOTIDE SEQUENCE [LARGE SCALE GENOMIC DNA]</scope>
    <source>
        <strain evidence="8">ASF 502</strain>
    </source>
</reference>
<keyword evidence="2" id="KW-0479">Metal-binding</keyword>
<dbReference type="SFLD" id="SFLDS00029">
    <property type="entry name" value="Radical_SAM"/>
    <property type="match status" value="1"/>
</dbReference>
<evidence type="ECO:0000256" key="1">
    <source>
        <dbReference type="ARBA" id="ARBA00022691"/>
    </source>
</evidence>
<protein>
    <submittedName>
        <fullName evidence="7">Radical SAM protein</fullName>
    </submittedName>
</protein>
<dbReference type="Pfam" id="PF04055">
    <property type="entry name" value="Radical_SAM"/>
    <property type="match status" value="1"/>
</dbReference>
<organism evidence="7 8">
    <name type="scientific">Schaedlerella arabinosiphila</name>
    <dbReference type="NCBI Taxonomy" id="2044587"/>
    <lineage>
        <taxon>Bacteria</taxon>
        <taxon>Bacillati</taxon>
        <taxon>Bacillota</taxon>
        <taxon>Clostridia</taxon>
        <taxon>Lachnospirales</taxon>
        <taxon>Lachnospiraceae</taxon>
        <taxon>Schaedlerella</taxon>
    </lineage>
</organism>
<keyword evidence="5" id="KW-0472">Membrane</keyword>
<dbReference type="GO" id="GO:0046872">
    <property type="term" value="F:metal ion binding"/>
    <property type="evidence" value="ECO:0007669"/>
    <property type="project" value="UniProtKB-KW"/>
</dbReference>
<proteinExistence type="predicted"/>
<dbReference type="Proteomes" id="UP000474104">
    <property type="component" value="Unassembled WGS sequence"/>
</dbReference>
<evidence type="ECO:0000256" key="2">
    <source>
        <dbReference type="ARBA" id="ARBA00022723"/>
    </source>
</evidence>
<dbReference type="InterPro" id="IPR050377">
    <property type="entry name" value="Radical_SAM_PqqE_MftC-like"/>
</dbReference>
<dbReference type="EMBL" id="VIRB01000055">
    <property type="protein sequence ID" value="NDO68710.1"/>
    <property type="molecule type" value="Genomic_DNA"/>
</dbReference>
<dbReference type="InterPro" id="IPR007197">
    <property type="entry name" value="rSAM"/>
</dbReference>
<dbReference type="CDD" id="cd01335">
    <property type="entry name" value="Radical_SAM"/>
    <property type="match status" value="1"/>
</dbReference>
<dbReference type="InterPro" id="IPR058240">
    <property type="entry name" value="rSAM_sf"/>
</dbReference>
<keyword evidence="5" id="KW-0812">Transmembrane</keyword>
<evidence type="ECO:0000256" key="5">
    <source>
        <dbReference type="SAM" id="Phobius"/>
    </source>
</evidence>
<keyword evidence="3" id="KW-0408">Iron</keyword>
<dbReference type="GO" id="GO:0003824">
    <property type="term" value="F:catalytic activity"/>
    <property type="evidence" value="ECO:0007669"/>
    <property type="project" value="InterPro"/>
</dbReference>
<dbReference type="AlphaFoldDB" id="A0A9X5H657"/>
<evidence type="ECO:0000256" key="4">
    <source>
        <dbReference type="ARBA" id="ARBA00023014"/>
    </source>
</evidence>
<comment type="caution">
    <text evidence="7">The sequence shown here is derived from an EMBL/GenBank/DDBJ whole genome shotgun (WGS) entry which is preliminary data.</text>
</comment>
<keyword evidence="4" id="KW-0411">Iron-sulfur</keyword>
<feature type="transmembrane region" description="Helical" evidence="5">
    <location>
        <begin position="21"/>
        <end position="37"/>
    </location>
</feature>
<dbReference type="InterPro" id="IPR013785">
    <property type="entry name" value="Aldolase_TIM"/>
</dbReference>
<evidence type="ECO:0000313" key="8">
    <source>
        <dbReference type="Proteomes" id="UP000474104"/>
    </source>
</evidence>
<dbReference type="SUPFAM" id="SSF102114">
    <property type="entry name" value="Radical SAM enzymes"/>
    <property type="match status" value="1"/>
</dbReference>
<gene>
    <name evidence="7" type="ORF">FMM80_08460</name>
</gene>
<keyword evidence="1" id="KW-0949">S-adenosyl-L-methionine</keyword>
<accession>A0A9X5H657</accession>
<dbReference type="PANTHER" id="PTHR11228:SF7">
    <property type="entry name" value="PQQA PEPTIDE CYCLASE"/>
    <property type="match status" value="1"/>
</dbReference>
<evidence type="ECO:0000259" key="6">
    <source>
        <dbReference type="Pfam" id="PF04055"/>
    </source>
</evidence>
<evidence type="ECO:0000313" key="7">
    <source>
        <dbReference type="EMBL" id="NDO68710.1"/>
    </source>
</evidence>